<evidence type="ECO:0000313" key="1">
    <source>
        <dbReference type="EMBL" id="EGQ76728.1"/>
    </source>
</evidence>
<proteinExistence type="predicted"/>
<gene>
    <name evidence="1" type="ORF">HMPREF9094_2584</name>
</gene>
<dbReference type="AlphaFoldDB" id="F9ERM9"/>
<accession>F9ERM9</accession>
<comment type="caution">
    <text evidence="1">The sequence shown here is derived from an EMBL/GenBank/DDBJ whole genome shotgun (WGS) entry which is preliminary data.</text>
</comment>
<evidence type="ECO:0000313" key="2">
    <source>
        <dbReference type="Proteomes" id="UP000005392"/>
    </source>
</evidence>
<name>F9ERM9_9FUSO</name>
<protein>
    <submittedName>
        <fullName evidence="1">Uncharacterized protein</fullName>
    </submittedName>
</protein>
<organism evidence="1 2">
    <name type="scientific">Fusobacterium animalis ATCC 51191</name>
    <dbReference type="NCBI Taxonomy" id="997347"/>
    <lineage>
        <taxon>Bacteria</taxon>
        <taxon>Fusobacteriati</taxon>
        <taxon>Fusobacteriota</taxon>
        <taxon>Fusobacteriia</taxon>
        <taxon>Fusobacteriales</taxon>
        <taxon>Fusobacteriaceae</taxon>
        <taxon>Fusobacterium</taxon>
    </lineage>
</organism>
<keyword evidence="2" id="KW-1185">Reference proteome</keyword>
<reference evidence="1 2" key="1">
    <citation type="submission" date="2011-05" db="EMBL/GenBank/DDBJ databases">
        <authorList>
            <person name="Muzny D."/>
            <person name="Qin X."/>
            <person name="Deng J."/>
            <person name="Jiang H."/>
            <person name="Liu Y."/>
            <person name="Qu J."/>
            <person name="Song X.-Z."/>
            <person name="Zhang L."/>
            <person name="Thornton R."/>
            <person name="Coyle M."/>
            <person name="Francisco L."/>
            <person name="Jackson L."/>
            <person name="Javaid M."/>
            <person name="Korchina V."/>
            <person name="Kovar C."/>
            <person name="Mata R."/>
            <person name="Mathew T."/>
            <person name="Ngo R."/>
            <person name="Nguyen L."/>
            <person name="Nguyen N."/>
            <person name="Okwuonu G."/>
            <person name="Ongeri F."/>
            <person name="Pham C."/>
            <person name="Simmons D."/>
            <person name="Wilczek-Boney K."/>
            <person name="Hale W."/>
            <person name="Jakkamsetti A."/>
            <person name="Pham P."/>
            <person name="Ruth R."/>
            <person name="San Lucas F."/>
            <person name="Warren J."/>
            <person name="Zhang J."/>
            <person name="Zhao Z."/>
            <person name="Zhou C."/>
            <person name="Zhu D."/>
            <person name="Lee S."/>
            <person name="Bess C."/>
            <person name="Blankenburg K."/>
            <person name="Forbes L."/>
            <person name="Fu Q."/>
            <person name="Gubbala S."/>
            <person name="Hirani K."/>
            <person name="Jayaseelan J.C."/>
            <person name="Lara F."/>
            <person name="Munidasa M."/>
            <person name="Palculict T."/>
            <person name="Patil S."/>
            <person name="Pu L.-L."/>
            <person name="Saada N."/>
            <person name="Tang L."/>
            <person name="Weissenberger G."/>
            <person name="Zhu Y."/>
            <person name="Hemphill L."/>
            <person name="Shang Y."/>
            <person name="Youmans B."/>
            <person name="Ayvaz T."/>
            <person name="Ross M."/>
            <person name="Santibanez J."/>
            <person name="Aqrawi P."/>
            <person name="Gross S."/>
            <person name="Joshi V."/>
            <person name="Fowler G."/>
            <person name="Nazareth L."/>
            <person name="Reid J."/>
            <person name="Worley K."/>
            <person name="Petrosino J."/>
            <person name="Highlander S."/>
            <person name="Gibbs R."/>
        </authorList>
    </citation>
    <scope>NUCLEOTIDE SEQUENCE [LARGE SCALE GENOMIC DNA]</scope>
    <source>
        <strain evidence="1 2">ATCC 51191</strain>
    </source>
</reference>
<dbReference type="EMBL" id="AFQD01000613">
    <property type="protein sequence ID" value="EGQ76728.1"/>
    <property type="molecule type" value="Genomic_DNA"/>
</dbReference>
<dbReference type="HOGENOM" id="CLU_3168440_0_0_0"/>
<dbReference type="Proteomes" id="UP000005392">
    <property type="component" value="Unassembled WGS sequence"/>
</dbReference>
<sequence length="47" mass="5154">MVISPEPPTTDTLRVQESLGSWVVVASVSQLNLPSYPHSSYGSYIFI</sequence>